<reference evidence="2 3" key="1">
    <citation type="journal article" date="2018" name="Evol. Lett.">
        <title>Horizontal gene cluster transfer increased hallucinogenic mushroom diversity.</title>
        <authorList>
            <person name="Reynolds H.T."/>
            <person name="Vijayakumar V."/>
            <person name="Gluck-Thaler E."/>
            <person name="Korotkin H.B."/>
            <person name="Matheny P.B."/>
            <person name="Slot J.C."/>
        </authorList>
    </citation>
    <scope>NUCLEOTIDE SEQUENCE [LARGE SCALE GENOMIC DNA]</scope>
    <source>
        <strain evidence="2 3">2631</strain>
    </source>
</reference>
<evidence type="ECO:0008006" key="4">
    <source>
        <dbReference type="Google" id="ProtNLM"/>
    </source>
</evidence>
<sequence>MALHSLQRCLRQPTRSIVLQTKSYARRNSSQSHKHDTDSCGIPLQPTWSLNHLLSSYPLPGLSSATVNRLYELSALIPPREGTKQYETVKADLEEMVKLVEAVRLVNTSSVSITGRGEKEDADRQTSAVEQSQSGEVGQELLKHASQTTGRFYVVDAERKR</sequence>
<accession>A0A409XNQ8</accession>
<dbReference type="InParanoid" id="A0A409XNQ8"/>
<comment type="caution">
    <text evidence="2">The sequence shown here is derived from an EMBL/GenBank/DDBJ whole genome shotgun (WGS) entry which is preliminary data.</text>
</comment>
<dbReference type="EMBL" id="NHYD01001049">
    <property type="protein sequence ID" value="PPQ92357.1"/>
    <property type="molecule type" value="Genomic_DNA"/>
</dbReference>
<protein>
    <recommendedName>
        <fullName evidence="4">Glutamyl-tRNA(Gln) amidotransferase subunit F, mitochondrial</fullName>
    </recommendedName>
</protein>
<dbReference type="OrthoDB" id="5522061at2759"/>
<evidence type="ECO:0000313" key="3">
    <source>
        <dbReference type="Proteomes" id="UP000283269"/>
    </source>
</evidence>
<evidence type="ECO:0000256" key="1">
    <source>
        <dbReference type="SAM" id="MobiDB-lite"/>
    </source>
</evidence>
<organism evidence="2 3">
    <name type="scientific">Psilocybe cyanescens</name>
    <dbReference type="NCBI Taxonomy" id="93625"/>
    <lineage>
        <taxon>Eukaryota</taxon>
        <taxon>Fungi</taxon>
        <taxon>Dikarya</taxon>
        <taxon>Basidiomycota</taxon>
        <taxon>Agaricomycotina</taxon>
        <taxon>Agaricomycetes</taxon>
        <taxon>Agaricomycetidae</taxon>
        <taxon>Agaricales</taxon>
        <taxon>Agaricineae</taxon>
        <taxon>Strophariaceae</taxon>
        <taxon>Psilocybe</taxon>
    </lineage>
</organism>
<dbReference type="Proteomes" id="UP000283269">
    <property type="component" value="Unassembled WGS sequence"/>
</dbReference>
<feature type="compositionally biased region" description="Polar residues" evidence="1">
    <location>
        <begin position="125"/>
        <end position="136"/>
    </location>
</feature>
<proteinExistence type="predicted"/>
<feature type="region of interest" description="Disordered" evidence="1">
    <location>
        <begin position="114"/>
        <end position="140"/>
    </location>
</feature>
<evidence type="ECO:0000313" key="2">
    <source>
        <dbReference type="EMBL" id="PPQ92357.1"/>
    </source>
</evidence>
<gene>
    <name evidence="2" type="ORF">CVT25_008708</name>
</gene>
<dbReference type="AlphaFoldDB" id="A0A409XNQ8"/>
<keyword evidence="3" id="KW-1185">Reference proteome</keyword>
<name>A0A409XNQ8_PSICY</name>